<evidence type="ECO:0008006" key="4">
    <source>
        <dbReference type="Google" id="ProtNLM"/>
    </source>
</evidence>
<organism evidence="2 3">
    <name type="scientific">Periplaneta americana</name>
    <name type="common">American cockroach</name>
    <name type="synonym">Blatta americana</name>
    <dbReference type="NCBI Taxonomy" id="6978"/>
    <lineage>
        <taxon>Eukaryota</taxon>
        <taxon>Metazoa</taxon>
        <taxon>Ecdysozoa</taxon>
        <taxon>Arthropoda</taxon>
        <taxon>Hexapoda</taxon>
        <taxon>Insecta</taxon>
        <taxon>Pterygota</taxon>
        <taxon>Neoptera</taxon>
        <taxon>Polyneoptera</taxon>
        <taxon>Dictyoptera</taxon>
        <taxon>Blattodea</taxon>
        <taxon>Blattoidea</taxon>
        <taxon>Blattidae</taxon>
        <taxon>Blattinae</taxon>
        <taxon>Periplaneta</taxon>
    </lineage>
</organism>
<proteinExistence type="predicted"/>
<gene>
    <name evidence="2" type="ORF">ANN_09984</name>
</gene>
<evidence type="ECO:0000313" key="3">
    <source>
        <dbReference type="Proteomes" id="UP001148838"/>
    </source>
</evidence>
<protein>
    <recommendedName>
        <fullName evidence="4">Transposase</fullName>
    </recommendedName>
</protein>
<comment type="caution">
    <text evidence="2">The sequence shown here is derived from an EMBL/GenBank/DDBJ whole genome shotgun (WGS) entry which is preliminary data.</text>
</comment>
<accession>A0ABQ8TN66</accession>
<evidence type="ECO:0000256" key="1">
    <source>
        <dbReference type="SAM" id="MobiDB-lite"/>
    </source>
</evidence>
<dbReference type="EMBL" id="JAJSOF020000005">
    <property type="protein sequence ID" value="KAJ4447974.1"/>
    <property type="molecule type" value="Genomic_DNA"/>
</dbReference>
<evidence type="ECO:0000313" key="2">
    <source>
        <dbReference type="EMBL" id="KAJ4447974.1"/>
    </source>
</evidence>
<name>A0ABQ8TN66_PERAM</name>
<feature type="compositionally biased region" description="Basic and acidic residues" evidence="1">
    <location>
        <begin position="225"/>
        <end position="242"/>
    </location>
</feature>
<feature type="non-terminal residue" evidence="2">
    <location>
        <position position="1"/>
    </location>
</feature>
<dbReference type="Proteomes" id="UP001148838">
    <property type="component" value="Unassembled WGS sequence"/>
</dbReference>
<sequence length="252" mass="28412">KLFCKLCKISVSVNRAYNFLRHVNRDVHKRALMKLKEGEKCQQGHSSSSVLLEELCDAFLAANIPLHKLNNKTLCIFLEKHTGRSIPHPSTLRRTYIRKSYKCIYDIRNTLKDSKIWVSVDETTDTVGSHVVSVVIGAMDAKGPNGLYLLTCEIVDVVNYSSKFTFENAVKLLWPSGVESENVFVFVSDAAPYCIVLKNDAETDQEEEEELARSLAKYKLPSEGYTERNGGRKKSSEQKKISDALGQNTMND</sequence>
<keyword evidence="3" id="KW-1185">Reference proteome</keyword>
<feature type="region of interest" description="Disordered" evidence="1">
    <location>
        <begin position="222"/>
        <end position="252"/>
    </location>
</feature>
<dbReference type="InterPro" id="IPR033375">
    <property type="entry name" value="Cggbp1"/>
</dbReference>
<dbReference type="PANTHER" id="PTHR32344:SF1">
    <property type="entry name" value="U1-TYPE DOMAIN-CONTAINING PROTEIN"/>
    <property type="match status" value="1"/>
</dbReference>
<dbReference type="PANTHER" id="PTHR32344">
    <property type="entry name" value="U1-TYPE DOMAIN-CONTAINING PROTEIN"/>
    <property type="match status" value="1"/>
</dbReference>
<reference evidence="2 3" key="1">
    <citation type="journal article" date="2022" name="Allergy">
        <title>Genome assembly and annotation of Periplaneta americana reveal a comprehensive cockroach allergen profile.</title>
        <authorList>
            <person name="Wang L."/>
            <person name="Xiong Q."/>
            <person name="Saelim N."/>
            <person name="Wang L."/>
            <person name="Nong W."/>
            <person name="Wan A.T."/>
            <person name="Shi M."/>
            <person name="Liu X."/>
            <person name="Cao Q."/>
            <person name="Hui J.H.L."/>
            <person name="Sookrung N."/>
            <person name="Leung T.F."/>
            <person name="Tungtrongchitr A."/>
            <person name="Tsui S.K.W."/>
        </authorList>
    </citation>
    <scope>NUCLEOTIDE SEQUENCE [LARGE SCALE GENOMIC DNA]</scope>
    <source>
        <strain evidence="2">PWHHKU_190912</strain>
    </source>
</reference>